<keyword evidence="13" id="KW-0472">Membrane</keyword>
<evidence type="ECO:0000256" key="4">
    <source>
        <dbReference type="ARBA" id="ARBA00022801"/>
    </source>
</evidence>
<dbReference type="InterPro" id="IPR029045">
    <property type="entry name" value="ClpP/crotonase-like_dom_sf"/>
</dbReference>
<protein>
    <recommendedName>
        <fullName evidence="7 12">ATP-dependent Clp protease proteolytic subunit</fullName>
        <ecNumber evidence="7 10">3.4.21.92</ecNumber>
    </recommendedName>
    <alternativeName>
        <fullName evidence="7">Endopeptidase Clp</fullName>
    </alternativeName>
</protein>
<keyword evidence="2 7" id="KW-0963">Cytoplasm</keyword>
<keyword evidence="4 7" id="KW-0378">Hydrolase</keyword>
<feature type="active site" description="Nucleophile" evidence="7">
    <location>
        <position position="90"/>
    </location>
</feature>
<accession>A0A968GJ99</accession>
<sequence>MEDKEKKDDKIIIDKELINTRSIIVSGQVDSELAEKIVKQLLVLDAKNHEPITLYVDSPGGSIDSGFAIFDAVRFLKSPVYTLVMGLAASMGAMILLSAPKERRLGFANSRYLIHQPLIGGIRGVATEIEIHAKEMLKYREKINMIISEETGQPIEKVQQDTDRDFWLNAEEAIQYGLISKIITKKSDLEALQKS</sequence>
<feature type="active site" evidence="7 9">
    <location>
        <position position="115"/>
    </location>
</feature>
<comment type="caution">
    <text evidence="14">The sequence shown here is derived from an EMBL/GenBank/DDBJ whole genome shotgun (WGS) entry which is preliminary data.</text>
</comment>
<reference evidence="14" key="1">
    <citation type="submission" date="2020-03" db="EMBL/GenBank/DDBJ databases">
        <title>Spirochaetal bacteria isolated from arthropods constitute a novel genus Entomospira genus novum within the order Spirochaetales.</title>
        <authorList>
            <person name="Grana-Miraglia L."/>
            <person name="Sikutova S."/>
            <person name="Fingerle V."/>
            <person name="Sing A."/>
            <person name="Castillo-Ramirez S."/>
            <person name="Margos G."/>
            <person name="Rudolf I."/>
        </authorList>
    </citation>
    <scope>NUCLEOTIDE SEQUENCE</scope>
    <source>
        <strain evidence="14">BR149</strain>
    </source>
</reference>
<dbReference type="GO" id="GO:0051117">
    <property type="term" value="F:ATPase binding"/>
    <property type="evidence" value="ECO:0007669"/>
    <property type="project" value="TreeGrafter"/>
</dbReference>
<keyword evidence="13" id="KW-0812">Transmembrane</keyword>
<dbReference type="PANTHER" id="PTHR10381:SF70">
    <property type="entry name" value="ATP-DEPENDENT CLP PROTEASE PROTEOLYTIC SUBUNIT"/>
    <property type="match status" value="1"/>
</dbReference>
<keyword evidence="13" id="KW-1133">Transmembrane helix</keyword>
<evidence type="ECO:0000256" key="8">
    <source>
        <dbReference type="PROSITE-ProRule" id="PRU10085"/>
    </source>
</evidence>
<dbReference type="InterPro" id="IPR023562">
    <property type="entry name" value="ClpP/TepA"/>
</dbReference>
<dbReference type="CDD" id="cd07017">
    <property type="entry name" value="S14_ClpP_2"/>
    <property type="match status" value="1"/>
</dbReference>
<dbReference type="PRINTS" id="PR00127">
    <property type="entry name" value="CLPPROTEASEP"/>
</dbReference>
<evidence type="ECO:0000256" key="1">
    <source>
        <dbReference type="ARBA" id="ARBA00007039"/>
    </source>
</evidence>
<dbReference type="EMBL" id="JAATLM010000001">
    <property type="protein sequence ID" value="NIZ69705.1"/>
    <property type="molecule type" value="Genomic_DNA"/>
</dbReference>
<dbReference type="GO" id="GO:0004252">
    <property type="term" value="F:serine-type endopeptidase activity"/>
    <property type="evidence" value="ECO:0007669"/>
    <property type="project" value="UniProtKB-UniRule"/>
</dbReference>
<dbReference type="EC" id="3.4.21.92" evidence="7 10"/>
<dbReference type="NCBIfam" id="NF011089">
    <property type="entry name" value="PRK14512.1"/>
    <property type="match status" value="1"/>
</dbReference>
<evidence type="ECO:0000256" key="12">
    <source>
        <dbReference type="RuleBase" id="RU003567"/>
    </source>
</evidence>
<organism evidence="14 15">
    <name type="scientific">Entomospira culicis</name>
    <dbReference type="NCBI Taxonomy" id="2719989"/>
    <lineage>
        <taxon>Bacteria</taxon>
        <taxon>Pseudomonadati</taxon>
        <taxon>Spirochaetota</taxon>
        <taxon>Spirochaetia</taxon>
        <taxon>Spirochaetales</taxon>
        <taxon>Spirochaetaceae</taxon>
        <taxon>Entomospira</taxon>
    </lineage>
</organism>
<dbReference type="InterPro" id="IPR033135">
    <property type="entry name" value="ClpP_His_AS"/>
</dbReference>
<dbReference type="HAMAP" id="MF_00444">
    <property type="entry name" value="ClpP"/>
    <property type="match status" value="1"/>
</dbReference>
<dbReference type="PROSITE" id="PS00382">
    <property type="entry name" value="CLP_PROTEASE_HIS"/>
    <property type="match status" value="1"/>
</dbReference>
<keyword evidence="5 7" id="KW-0720">Serine protease</keyword>
<evidence type="ECO:0000256" key="9">
    <source>
        <dbReference type="PROSITE-ProRule" id="PRU10086"/>
    </source>
</evidence>
<evidence type="ECO:0000256" key="6">
    <source>
        <dbReference type="ARBA" id="ARBA00034021"/>
    </source>
</evidence>
<dbReference type="GO" id="GO:0009368">
    <property type="term" value="C:endopeptidase Clp complex"/>
    <property type="evidence" value="ECO:0007669"/>
    <property type="project" value="TreeGrafter"/>
</dbReference>
<comment type="subcellular location">
    <subcellularLocation>
        <location evidence="7">Cytoplasm</location>
    </subcellularLocation>
</comment>
<evidence type="ECO:0000256" key="2">
    <source>
        <dbReference type="ARBA" id="ARBA00022490"/>
    </source>
</evidence>
<dbReference type="NCBIfam" id="NF009205">
    <property type="entry name" value="PRK12553.1"/>
    <property type="match status" value="1"/>
</dbReference>
<dbReference type="GO" id="GO:0004176">
    <property type="term" value="F:ATP-dependent peptidase activity"/>
    <property type="evidence" value="ECO:0007669"/>
    <property type="project" value="InterPro"/>
</dbReference>
<dbReference type="PANTHER" id="PTHR10381">
    <property type="entry name" value="ATP-DEPENDENT CLP PROTEASE PROTEOLYTIC SUBUNIT"/>
    <property type="match status" value="1"/>
</dbReference>
<dbReference type="Pfam" id="PF00574">
    <property type="entry name" value="CLP_protease"/>
    <property type="match status" value="1"/>
</dbReference>
<comment type="catalytic activity">
    <reaction evidence="6 7 9">
        <text>Hydrolysis of proteins to small peptides in the presence of ATP and magnesium. alpha-casein is the usual test substrate. In the absence of ATP, only oligopeptides shorter than five residues are hydrolyzed (such as succinyl-Leu-Tyr-|-NHMec, and Leu-Tyr-Leu-|-Tyr-Trp, in which cleavage of the -Tyr-|-Leu- and -Tyr-|-Trp bonds also occurs).</text>
        <dbReference type="EC" id="3.4.21.92"/>
    </reaction>
</comment>
<evidence type="ECO:0000313" key="15">
    <source>
        <dbReference type="Proteomes" id="UP000778951"/>
    </source>
</evidence>
<comment type="subunit">
    <text evidence="7">Fourteen ClpP subunits assemble into 2 heptameric rings which stack back to back to give a disk-like structure with a central cavity, resembling the structure of eukaryotic proteasomes.</text>
</comment>
<evidence type="ECO:0000313" key="14">
    <source>
        <dbReference type="EMBL" id="NIZ69705.1"/>
    </source>
</evidence>
<comment type="similarity">
    <text evidence="1 7 12">Belongs to the peptidase S14 family.</text>
</comment>
<dbReference type="PROSITE" id="PS00381">
    <property type="entry name" value="CLP_PROTEASE_SER"/>
    <property type="match status" value="1"/>
</dbReference>
<dbReference type="Proteomes" id="UP000778951">
    <property type="component" value="Unassembled WGS sequence"/>
</dbReference>
<dbReference type="AlphaFoldDB" id="A0A968GJ99"/>
<evidence type="ECO:0000256" key="10">
    <source>
        <dbReference type="RuleBase" id="RU000549"/>
    </source>
</evidence>
<evidence type="ECO:0000256" key="5">
    <source>
        <dbReference type="ARBA" id="ARBA00022825"/>
    </source>
</evidence>
<evidence type="ECO:0000256" key="11">
    <source>
        <dbReference type="RuleBase" id="RU000550"/>
    </source>
</evidence>
<proteinExistence type="inferred from homology"/>
<evidence type="ECO:0000256" key="3">
    <source>
        <dbReference type="ARBA" id="ARBA00022670"/>
    </source>
</evidence>
<dbReference type="GO" id="GO:0005737">
    <property type="term" value="C:cytoplasm"/>
    <property type="evidence" value="ECO:0007669"/>
    <property type="project" value="UniProtKB-SubCell"/>
</dbReference>
<evidence type="ECO:0000256" key="7">
    <source>
        <dbReference type="HAMAP-Rule" id="MF_00444"/>
    </source>
</evidence>
<feature type="transmembrane region" description="Helical" evidence="13">
    <location>
        <begin position="80"/>
        <end position="99"/>
    </location>
</feature>
<dbReference type="RefSeq" id="WP_167695789.1">
    <property type="nucleotide sequence ID" value="NZ_CP118181.1"/>
</dbReference>
<keyword evidence="15" id="KW-1185">Reference proteome</keyword>
<comment type="function">
    <text evidence="7 11">Cleaves peptides in various proteins in a process that requires ATP hydrolysis. Has a chymotrypsin-like activity. Plays a major role in the degradation of misfolded proteins.</text>
</comment>
<dbReference type="InterPro" id="IPR018215">
    <property type="entry name" value="ClpP_Ser_AS"/>
</dbReference>
<keyword evidence="3 7" id="KW-0645">Protease</keyword>
<dbReference type="Gene3D" id="3.90.226.10">
    <property type="entry name" value="2-enoyl-CoA Hydratase, Chain A, domain 1"/>
    <property type="match status" value="1"/>
</dbReference>
<dbReference type="SUPFAM" id="SSF52096">
    <property type="entry name" value="ClpP/crotonase"/>
    <property type="match status" value="1"/>
</dbReference>
<dbReference type="GO" id="GO:0006515">
    <property type="term" value="P:protein quality control for misfolded or incompletely synthesized proteins"/>
    <property type="evidence" value="ECO:0007669"/>
    <property type="project" value="TreeGrafter"/>
</dbReference>
<gene>
    <name evidence="7" type="primary">clpP</name>
    <name evidence="14" type="ORF">HCT48_05695</name>
</gene>
<name>A0A968GJ99_9SPIO</name>
<dbReference type="InterPro" id="IPR001907">
    <property type="entry name" value="ClpP"/>
</dbReference>
<evidence type="ECO:0000256" key="13">
    <source>
        <dbReference type="SAM" id="Phobius"/>
    </source>
</evidence>
<feature type="active site" evidence="8">
    <location>
        <position position="90"/>
    </location>
</feature>